<evidence type="ECO:0000313" key="3">
    <source>
        <dbReference type="Proteomes" id="UP000663829"/>
    </source>
</evidence>
<sequence>MASNVPNNATDPKSKQEYYAEHDAYIKRKFNFVQNGAHPCLSQGRKNNLCTKGDACLFIGFPIDTCMYYIFGKCTQEKCRQTHYEDFAEKYKKYKEEFSEMNKEQFRQSKERQKEEERIKSEANINADQAWLNASTRICPKCALPVEKGPGCDSMYCQHCKAPFRWDQMETAIGGKNAYKIEQAKRNASKWVSKDLPKDSIQLFVVLLNGKSKAFTICKMKLRWILIRHAT</sequence>
<protein>
    <submittedName>
        <fullName evidence="1">Uncharacterized protein</fullName>
    </submittedName>
</protein>
<dbReference type="AlphaFoldDB" id="A0A815Y9W3"/>
<dbReference type="OrthoDB" id="1431934at2759"/>
<keyword evidence="3" id="KW-1185">Reference proteome</keyword>
<evidence type="ECO:0000313" key="2">
    <source>
        <dbReference type="EMBL" id="CAF4429869.1"/>
    </source>
</evidence>
<gene>
    <name evidence="1" type="ORF">GPM918_LOCUS40172</name>
    <name evidence="2" type="ORF">SRO942_LOCUS41095</name>
</gene>
<dbReference type="SUPFAM" id="SSF57850">
    <property type="entry name" value="RING/U-box"/>
    <property type="match status" value="1"/>
</dbReference>
<accession>A0A815Y9W3</accession>
<proteinExistence type="predicted"/>
<dbReference type="EMBL" id="CAJOBC010095042">
    <property type="protein sequence ID" value="CAF4429869.1"/>
    <property type="molecule type" value="Genomic_DNA"/>
</dbReference>
<dbReference type="Proteomes" id="UP000681722">
    <property type="component" value="Unassembled WGS sequence"/>
</dbReference>
<organism evidence="1 3">
    <name type="scientific">Didymodactylos carnosus</name>
    <dbReference type="NCBI Taxonomy" id="1234261"/>
    <lineage>
        <taxon>Eukaryota</taxon>
        <taxon>Metazoa</taxon>
        <taxon>Spiralia</taxon>
        <taxon>Gnathifera</taxon>
        <taxon>Rotifera</taxon>
        <taxon>Eurotatoria</taxon>
        <taxon>Bdelloidea</taxon>
        <taxon>Philodinida</taxon>
        <taxon>Philodinidae</taxon>
        <taxon>Didymodactylos</taxon>
    </lineage>
</organism>
<dbReference type="Proteomes" id="UP000663829">
    <property type="component" value="Unassembled WGS sequence"/>
</dbReference>
<dbReference type="Gene3D" id="1.20.120.1750">
    <property type="match status" value="1"/>
</dbReference>
<dbReference type="EMBL" id="CAJNOQ010029241">
    <property type="protein sequence ID" value="CAF1567464.1"/>
    <property type="molecule type" value="Genomic_DNA"/>
</dbReference>
<comment type="caution">
    <text evidence="1">The sequence shown here is derived from an EMBL/GenBank/DDBJ whole genome shotgun (WGS) entry which is preliminary data.</text>
</comment>
<reference evidence="1" key="1">
    <citation type="submission" date="2021-02" db="EMBL/GenBank/DDBJ databases">
        <authorList>
            <person name="Nowell W R."/>
        </authorList>
    </citation>
    <scope>NUCLEOTIDE SEQUENCE</scope>
</reference>
<evidence type="ECO:0000313" key="1">
    <source>
        <dbReference type="EMBL" id="CAF1567464.1"/>
    </source>
</evidence>
<name>A0A815Y9W3_9BILA</name>